<dbReference type="EMBL" id="SNRW01003179">
    <property type="protein sequence ID" value="KAA6390566.1"/>
    <property type="molecule type" value="Genomic_DNA"/>
</dbReference>
<feature type="region of interest" description="Disordered" evidence="1">
    <location>
        <begin position="153"/>
        <end position="196"/>
    </location>
</feature>
<sequence length="419" mass="48377">MMISLGQIKGTPLWENSIFQKYFIGGLGYVCVLKKMEIILDKNSQFAQNLEELSIKKYFEALIRVYGIDETADKSEIGTRYHIEAVRLIDIAVKLCCMTDDTKLGEKDNHELKTALRWETPIKSFVAQYGRMKYGYNRLVELIGKKIEEKESKIGQKQNKTKNNKKQEMKSIKNTKVEQMSSDEDHIEESPLESDNLTVDKKEVDSKKKSIKDNNNGEVVMNVESLEETNWDEWVSGSSLFSLDMKQHDERKNWYKQGLGLIFRNALIEADEAQLKAAGNGTLQQVRTICAAVTYHLIQESDWLKEFRSREGATISKLGKMLAEAFGVTMWGTRRVAHSLYGKQEQEKEDNDNNVEEQQLGKDIGLDNMSDESNQTPSFAPFLPEPDEHIIPPQLLIVLLPIWKQRQVRWNRKRRFTRT</sequence>
<accession>A0A5J4W7D2</accession>
<feature type="region of interest" description="Disordered" evidence="1">
    <location>
        <begin position="365"/>
        <end position="384"/>
    </location>
</feature>
<organism evidence="2 3">
    <name type="scientific">Streblomastix strix</name>
    <dbReference type="NCBI Taxonomy" id="222440"/>
    <lineage>
        <taxon>Eukaryota</taxon>
        <taxon>Metamonada</taxon>
        <taxon>Preaxostyla</taxon>
        <taxon>Oxymonadida</taxon>
        <taxon>Streblomastigidae</taxon>
        <taxon>Streblomastix</taxon>
    </lineage>
</organism>
<proteinExistence type="predicted"/>
<evidence type="ECO:0000313" key="3">
    <source>
        <dbReference type="Proteomes" id="UP000324800"/>
    </source>
</evidence>
<comment type="caution">
    <text evidence="2">The sequence shown here is derived from an EMBL/GenBank/DDBJ whole genome shotgun (WGS) entry which is preliminary data.</text>
</comment>
<feature type="compositionally biased region" description="Acidic residues" evidence="1">
    <location>
        <begin position="181"/>
        <end position="192"/>
    </location>
</feature>
<dbReference type="AlphaFoldDB" id="A0A5J4W7D2"/>
<protein>
    <submittedName>
        <fullName evidence="2">Uncharacterized protein</fullName>
    </submittedName>
</protein>
<name>A0A5J4W7D2_9EUKA</name>
<evidence type="ECO:0000256" key="1">
    <source>
        <dbReference type="SAM" id="MobiDB-lite"/>
    </source>
</evidence>
<dbReference type="Proteomes" id="UP000324800">
    <property type="component" value="Unassembled WGS sequence"/>
</dbReference>
<evidence type="ECO:0000313" key="2">
    <source>
        <dbReference type="EMBL" id="KAA6390566.1"/>
    </source>
</evidence>
<reference evidence="2 3" key="1">
    <citation type="submission" date="2019-03" db="EMBL/GenBank/DDBJ databases">
        <title>Single cell metagenomics reveals metabolic interactions within the superorganism composed of flagellate Streblomastix strix and complex community of Bacteroidetes bacteria on its surface.</title>
        <authorList>
            <person name="Treitli S.C."/>
            <person name="Kolisko M."/>
            <person name="Husnik F."/>
            <person name="Keeling P."/>
            <person name="Hampl V."/>
        </authorList>
    </citation>
    <scope>NUCLEOTIDE SEQUENCE [LARGE SCALE GENOMIC DNA]</scope>
    <source>
        <strain evidence="2">ST1C</strain>
    </source>
</reference>
<gene>
    <name evidence="2" type="ORF">EZS28_013906</name>
</gene>